<dbReference type="OrthoDB" id="9814417at2"/>
<dbReference type="FunCoup" id="A0A2G4YVZ6">
    <property type="interactions" value="426"/>
</dbReference>
<reference evidence="15 16" key="1">
    <citation type="submission" date="2017-10" db="EMBL/GenBank/DDBJ databases">
        <title>Frigbacter circumglobatus gen. nov. sp. nov., isolated from sediment cultured in situ.</title>
        <authorList>
            <person name="Zhao Z."/>
        </authorList>
    </citation>
    <scope>NUCLEOTIDE SEQUENCE [LARGE SCALE GENOMIC DNA]</scope>
    <source>
        <strain evidence="15 16">ZYL</strain>
    </source>
</reference>
<dbReference type="InterPro" id="IPR044878">
    <property type="entry name" value="UbiA_sf"/>
</dbReference>
<comment type="catalytic activity">
    <reaction evidence="13 14">
        <text>heme b + (2E,6E)-farnesyl diphosphate + H2O = Fe(II)-heme o + diphosphate</text>
        <dbReference type="Rhea" id="RHEA:28070"/>
        <dbReference type="ChEBI" id="CHEBI:15377"/>
        <dbReference type="ChEBI" id="CHEBI:33019"/>
        <dbReference type="ChEBI" id="CHEBI:60344"/>
        <dbReference type="ChEBI" id="CHEBI:60530"/>
        <dbReference type="ChEBI" id="CHEBI:175763"/>
        <dbReference type="EC" id="2.5.1.141"/>
    </reaction>
</comment>
<keyword evidence="9 14" id="KW-0472">Membrane</keyword>
<feature type="transmembrane region" description="Helical" evidence="14">
    <location>
        <begin position="225"/>
        <end position="242"/>
    </location>
</feature>
<keyword evidence="16" id="KW-1185">Reference proteome</keyword>
<comment type="subcellular location">
    <subcellularLocation>
        <location evidence="1 14">Cell membrane</location>
        <topology evidence="1 14">Multi-pass membrane protein</topology>
    </subcellularLocation>
</comment>
<comment type="function">
    <text evidence="14">Converts heme B (protoheme IX) to heme O by substitution of the vinyl group on carbon 2 of heme B porphyrin ring with a hydroxyethyl farnesyl side group.</text>
</comment>
<evidence type="ECO:0000256" key="10">
    <source>
        <dbReference type="ARBA" id="ARBA00030253"/>
    </source>
</evidence>
<dbReference type="Pfam" id="PF01040">
    <property type="entry name" value="UbiA"/>
    <property type="match status" value="1"/>
</dbReference>
<dbReference type="CDD" id="cd13957">
    <property type="entry name" value="PT_UbiA_Cox10"/>
    <property type="match status" value="1"/>
</dbReference>
<dbReference type="EC" id="2.5.1.141" evidence="3 14"/>
<dbReference type="UniPathway" id="UPA00834">
    <property type="reaction ID" value="UER00712"/>
</dbReference>
<protein>
    <recommendedName>
        <fullName evidence="11 14">Protoheme IX farnesyltransferase</fullName>
        <ecNumber evidence="3 14">2.5.1.141</ecNumber>
    </recommendedName>
    <alternativeName>
        <fullName evidence="12 14">Heme B farnesyltransferase</fullName>
    </alternativeName>
    <alternativeName>
        <fullName evidence="10 14">Heme O synthase</fullName>
    </alternativeName>
</protein>
<evidence type="ECO:0000313" key="16">
    <source>
        <dbReference type="Proteomes" id="UP000229730"/>
    </source>
</evidence>
<evidence type="ECO:0000313" key="15">
    <source>
        <dbReference type="EMBL" id="PHZ85616.1"/>
    </source>
</evidence>
<comment type="similarity">
    <text evidence="14">Belongs to the UbiA prenyltransferase family. Protoheme IX farnesyltransferase subfamily.</text>
</comment>
<dbReference type="AlphaFoldDB" id="A0A2G4YVZ6"/>
<dbReference type="Gene3D" id="1.10.357.140">
    <property type="entry name" value="UbiA prenyltransferase"/>
    <property type="match status" value="1"/>
</dbReference>
<sequence>MNSIVHTANQNVREDYVPGAADFLALLKPRVMSLVIFTAFIGMVMAPGEIHPVIAFTAILCIAVGAGASGCLNMWYEADVDARMKRTADRPIPAGRIDPQSALHFGVALSTASVLVMGLMVNVVAGALLLMTILFYVVVYTIWLKRRTPMNIVIGGASGAFPPMIAWAAVTGDVSLDSIVLFSIIFMWTPPHFWALSLFACKDYEAAGIPMLPVVSGEAETRKQILIYTILMLPVTLLPWTMGFAGPVYGVTAAVTGAVFLYLSATLYRNKDIPTAKKTFFYSIFYLFILFAVMGGEVVIGRMI</sequence>
<dbReference type="PANTHER" id="PTHR43448:SF7">
    <property type="entry name" value="4-HYDROXYBENZOATE SOLANESYLTRANSFERASE"/>
    <property type="match status" value="1"/>
</dbReference>
<feature type="transmembrane region" description="Helical" evidence="14">
    <location>
        <begin position="54"/>
        <end position="76"/>
    </location>
</feature>
<feature type="transmembrane region" description="Helical" evidence="14">
    <location>
        <begin position="280"/>
        <end position="300"/>
    </location>
</feature>
<comment type="miscellaneous">
    <text evidence="14">Carbon 2 of the heme B porphyrin ring is defined according to the Fischer nomenclature.</text>
</comment>
<dbReference type="EMBL" id="PDEM01000009">
    <property type="protein sequence ID" value="PHZ85616.1"/>
    <property type="molecule type" value="Genomic_DNA"/>
</dbReference>
<feature type="transmembrane region" description="Helical" evidence="14">
    <location>
        <begin position="248"/>
        <end position="268"/>
    </location>
</feature>
<evidence type="ECO:0000256" key="14">
    <source>
        <dbReference type="HAMAP-Rule" id="MF_00154"/>
    </source>
</evidence>
<evidence type="ECO:0000256" key="11">
    <source>
        <dbReference type="ARBA" id="ARBA00040810"/>
    </source>
</evidence>
<evidence type="ECO:0000256" key="12">
    <source>
        <dbReference type="ARBA" id="ARBA00042475"/>
    </source>
</evidence>
<dbReference type="NCBIfam" id="TIGR01473">
    <property type="entry name" value="cyoE_ctaB"/>
    <property type="match status" value="1"/>
</dbReference>
<evidence type="ECO:0000256" key="5">
    <source>
        <dbReference type="ARBA" id="ARBA00022679"/>
    </source>
</evidence>
<dbReference type="RefSeq" id="WP_099471200.1">
    <property type="nucleotide sequence ID" value="NZ_CAXBMK010000004.1"/>
</dbReference>
<accession>A0A2G4YVZ6</accession>
<proteinExistence type="inferred from homology"/>
<feature type="transmembrane region" description="Helical" evidence="14">
    <location>
        <begin position="102"/>
        <end position="121"/>
    </location>
</feature>
<evidence type="ECO:0000256" key="2">
    <source>
        <dbReference type="ARBA" id="ARBA00004919"/>
    </source>
</evidence>
<keyword evidence="4 14" id="KW-1003">Cell membrane</keyword>
<comment type="pathway">
    <text evidence="2 14">Porphyrin-containing compound metabolism; heme O biosynthesis; heme O from protoheme: step 1/1.</text>
</comment>
<dbReference type="Proteomes" id="UP000229730">
    <property type="component" value="Unassembled WGS sequence"/>
</dbReference>
<dbReference type="HAMAP" id="MF_00154">
    <property type="entry name" value="CyoE_CtaB"/>
    <property type="match status" value="1"/>
</dbReference>
<keyword evidence="8 14" id="KW-0350">Heme biosynthesis</keyword>
<dbReference type="InterPro" id="IPR006369">
    <property type="entry name" value="Protohaem_IX_farnesylTrfase"/>
</dbReference>
<dbReference type="GO" id="GO:0048034">
    <property type="term" value="P:heme O biosynthetic process"/>
    <property type="evidence" value="ECO:0007669"/>
    <property type="project" value="UniProtKB-UniRule"/>
</dbReference>
<keyword evidence="6 14" id="KW-0812">Transmembrane</keyword>
<dbReference type="InterPro" id="IPR000537">
    <property type="entry name" value="UbiA_prenyltransferase"/>
</dbReference>
<evidence type="ECO:0000256" key="9">
    <source>
        <dbReference type="ARBA" id="ARBA00023136"/>
    </source>
</evidence>
<dbReference type="GO" id="GO:0005886">
    <property type="term" value="C:plasma membrane"/>
    <property type="evidence" value="ECO:0007669"/>
    <property type="project" value="UniProtKB-SubCell"/>
</dbReference>
<evidence type="ECO:0000256" key="6">
    <source>
        <dbReference type="ARBA" id="ARBA00022692"/>
    </source>
</evidence>
<evidence type="ECO:0000256" key="3">
    <source>
        <dbReference type="ARBA" id="ARBA00012292"/>
    </source>
</evidence>
<dbReference type="NCBIfam" id="NF003349">
    <property type="entry name" value="PRK04375.1-2"/>
    <property type="match status" value="1"/>
</dbReference>
<name>A0A2G4YVZ6_9PROT</name>
<keyword evidence="5 14" id="KW-0808">Transferase</keyword>
<keyword evidence="7 14" id="KW-1133">Transmembrane helix</keyword>
<evidence type="ECO:0000256" key="8">
    <source>
        <dbReference type="ARBA" id="ARBA00023133"/>
    </source>
</evidence>
<comment type="caution">
    <text evidence="15">The sequence shown here is derived from an EMBL/GenBank/DDBJ whole genome shotgun (WGS) entry which is preliminary data.</text>
</comment>
<dbReference type="InParanoid" id="A0A2G4YVZ6"/>
<feature type="transmembrane region" description="Helical" evidence="14">
    <location>
        <begin position="127"/>
        <end position="144"/>
    </location>
</feature>
<feature type="transmembrane region" description="Helical" evidence="14">
    <location>
        <begin position="31"/>
        <end position="48"/>
    </location>
</feature>
<evidence type="ECO:0000256" key="4">
    <source>
        <dbReference type="ARBA" id="ARBA00022475"/>
    </source>
</evidence>
<dbReference type="GO" id="GO:0008495">
    <property type="term" value="F:protoheme IX farnesyltransferase activity"/>
    <property type="evidence" value="ECO:0007669"/>
    <property type="project" value="UniProtKB-UniRule"/>
</dbReference>
<organism evidence="15 16">
    <name type="scientific">Paremcibacter congregatus</name>
    <dbReference type="NCBI Taxonomy" id="2043170"/>
    <lineage>
        <taxon>Bacteria</taxon>
        <taxon>Pseudomonadati</taxon>
        <taxon>Pseudomonadota</taxon>
        <taxon>Alphaproteobacteria</taxon>
        <taxon>Emcibacterales</taxon>
        <taxon>Emcibacteraceae</taxon>
        <taxon>Paremcibacter</taxon>
    </lineage>
</organism>
<gene>
    <name evidence="14" type="primary">ctaB</name>
    <name evidence="15" type="ORF">CRD36_02715</name>
</gene>
<dbReference type="PANTHER" id="PTHR43448">
    <property type="entry name" value="PROTOHEME IX FARNESYLTRANSFERASE, MITOCHONDRIAL"/>
    <property type="match status" value="1"/>
</dbReference>
<evidence type="ECO:0000256" key="7">
    <source>
        <dbReference type="ARBA" id="ARBA00022989"/>
    </source>
</evidence>
<evidence type="ECO:0000256" key="1">
    <source>
        <dbReference type="ARBA" id="ARBA00004651"/>
    </source>
</evidence>
<evidence type="ECO:0000256" key="13">
    <source>
        <dbReference type="ARBA" id="ARBA00047690"/>
    </source>
</evidence>